<dbReference type="EMBL" id="CP029822">
    <property type="protein sequence ID" value="AZS50745.1"/>
    <property type="molecule type" value="Genomic_DNA"/>
</dbReference>
<dbReference type="InterPro" id="IPR014048">
    <property type="entry name" value="MethylDNA_cys_MeTrfase_DNA-bd"/>
</dbReference>
<dbReference type="InterPro" id="IPR036217">
    <property type="entry name" value="MethylDNA_cys_MeTrfase_DNAb"/>
</dbReference>
<organism evidence="3 4">
    <name type="scientific">Entomomonas moraniae</name>
    <dbReference type="NCBI Taxonomy" id="2213226"/>
    <lineage>
        <taxon>Bacteria</taxon>
        <taxon>Pseudomonadati</taxon>
        <taxon>Pseudomonadota</taxon>
        <taxon>Gammaproteobacteria</taxon>
        <taxon>Pseudomonadales</taxon>
        <taxon>Pseudomonadaceae</taxon>
        <taxon>Entomomonas</taxon>
    </lineage>
</organism>
<dbReference type="PANTHER" id="PTHR42942:SF1">
    <property type="entry name" value="ALKYLTRANSFERASE-LIKE PROTEIN 1"/>
    <property type="match status" value="1"/>
</dbReference>
<dbReference type="InterPro" id="IPR036388">
    <property type="entry name" value="WH-like_DNA-bd_sf"/>
</dbReference>
<dbReference type="KEGG" id="emo:DM558_08105"/>
<evidence type="ECO:0000313" key="4">
    <source>
        <dbReference type="Proteomes" id="UP000273143"/>
    </source>
</evidence>
<dbReference type="Pfam" id="PF01035">
    <property type="entry name" value="DNA_binding_1"/>
    <property type="match status" value="1"/>
</dbReference>
<keyword evidence="1" id="KW-0227">DNA damage</keyword>
<dbReference type="GO" id="GO:0006281">
    <property type="term" value="P:DNA repair"/>
    <property type="evidence" value="ECO:0007669"/>
    <property type="project" value="InterPro"/>
</dbReference>
<dbReference type="Proteomes" id="UP000273143">
    <property type="component" value="Chromosome"/>
</dbReference>
<dbReference type="AlphaFoldDB" id="A0A3S9XE70"/>
<dbReference type="SUPFAM" id="SSF46767">
    <property type="entry name" value="Methylated DNA-protein cysteine methyltransferase, C-terminal domain"/>
    <property type="match status" value="1"/>
</dbReference>
<dbReference type="GO" id="GO:0003824">
    <property type="term" value="F:catalytic activity"/>
    <property type="evidence" value="ECO:0007669"/>
    <property type="project" value="InterPro"/>
</dbReference>
<protein>
    <submittedName>
        <fullName evidence="3">MGMT family protein</fullName>
    </submittedName>
</protein>
<keyword evidence="4" id="KW-1185">Reference proteome</keyword>
<evidence type="ECO:0000313" key="3">
    <source>
        <dbReference type="EMBL" id="AZS50745.1"/>
    </source>
</evidence>
<evidence type="ECO:0000259" key="2">
    <source>
        <dbReference type="Pfam" id="PF01035"/>
    </source>
</evidence>
<proteinExistence type="predicted"/>
<evidence type="ECO:0000256" key="1">
    <source>
        <dbReference type="ARBA" id="ARBA00022763"/>
    </source>
</evidence>
<dbReference type="NCBIfam" id="TIGR00589">
    <property type="entry name" value="ogt"/>
    <property type="match status" value="1"/>
</dbReference>
<accession>A0A3S9XE70</accession>
<feature type="domain" description="Methylated-DNA-[protein]-cysteine S-methyltransferase DNA binding" evidence="2">
    <location>
        <begin position="6"/>
        <end position="86"/>
    </location>
</feature>
<reference evidence="4" key="1">
    <citation type="submission" date="2018-06" db="EMBL/GenBank/DDBJ databases">
        <title>Complete genome of Pseudomonas insecticola strain QZS01.</title>
        <authorList>
            <person name="Wang J."/>
            <person name="Su Q."/>
        </authorList>
    </citation>
    <scope>NUCLEOTIDE SEQUENCE [LARGE SCALE GENOMIC DNA]</scope>
    <source>
        <strain evidence="4">QZS01</strain>
    </source>
</reference>
<dbReference type="InterPro" id="IPR052520">
    <property type="entry name" value="ATL_DNA_repair"/>
</dbReference>
<gene>
    <name evidence="3" type="ORF">DM558_08105</name>
</gene>
<name>A0A3S9XE70_9GAMM</name>
<dbReference type="PANTHER" id="PTHR42942">
    <property type="entry name" value="6-O-METHYLGUANINE DNA METHYLTRANSFERASE"/>
    <property type="match status" value="1"/>
</dbReference>
<dbReference type="Gene3D" id="1.10.10.10">
    <property type="entry name" value="Winged helix-like DNA-binding domain superfamily/Winged helix DNA-binding domain"/>
    <property type="match status" value="1"/>
</dbReference>
<dbReference type="CDD" id="cd06445">
    <property type="entry name" value="ATase"/>
    <property type="match status" value="1"/>
</dbReference>
<sequence length="107" mass="12023">MLFEDNFKQRVLQVLNSVPYGKVTTYGNIAKLAGSPRAARQVGAILKGLPNDTLLPWHRVVNREGKIVLMGDAYKIQCQHLIEEGVVFNQMSGYIDLKLFGWMMDGV</sequence>